<gene>
    <name evidence="2" type="ORF">HNP81_000691</name>
</gene>
<keyword evidence="1" id="KW-1133">Transmembrane helix</keyword>
<evidence type="ECO:0008006" key="4">
    <source>
        <dbReference type="Google" id="ProtNLM"/>
    </source>
</evidence>
<name>A0ABR6CLB4_9BACI</name>
<evidence type="ECO:0000313" key="2">
    <source>
        <dbReference type="EMBL" id="MBA9025408.1"/>
    </source>
</evidence>
<evidence type="ECO:0000313" key="3">
    <source>
        <dbReference type="Proteomes" id="UP000626697"/>
    </source>
</evidence>
<keyword evidence="1" id="KW-0812">Transmembrane</keyword>
<accession>A0ABR6CLB4</accession>
<sequence>MRNSNGYIFLETMVAFVICLIIVGTILPIVHEIKNDRANLKNRSVALHHLYEKLASYLDSDEGVSTEITDEYRFNWKNADGSAKLMGCIEYKNVEGSYEAICDSVE</sequence>
<proteinExistence type="predicted"/>
<comment type="caution">
    <text evidence="2">The sequence shown here is derived from an EMBL/GenBank/DDBJ whole genome shotgun (WGS) entry which is preliminary data.</text>
</comment>
<evidence type="ECO:0000256" key="1">
    <source>
        <dbReference type="SAM" id="Phobius"/>
    </source>
</evidence>
<keyword evidence="3" id="KW-1185">Reference proteome</keyword>
<organism evidence="2 3">
    <name type="scientific">Peribacillus huizhouensis</name>
    <dbReference type="NCBI Taxonomy" id="1501239"/>
    <lineage>
        <taxon>Bacteria</taxon>
        <taxon>Bacillati</taxon>
        <taxon>Bacillota</taxon>
        <taxon>Bacilli</taxon>
        <taxon>Bacillales</taxon>
        <taxon>Bacillaceae</taxon>
        <taxon>Peribacillus</taxon>
    </lineage>
</organism>
<dbReference type="RefSeq" id="WP_028391782.1">
    <property type="nucleotide sequence ID" value="NZ_JACJHX010000002.1"/>
</dbReference>
<feature type="transmembrane region" description="Helical" evidence="1">
    <location>
        <begin position="6"/>
        <end position="30"/>
    </location>
</feature>
<dbReference type="Proteomes" id="UP000626697">
    <property type="component" value="Unassembled WGS sequence"/>
</dbReference>
<keyword evidence="1" id="KW-0472">Membrane</keyword>
<reference evidence="2 3" key="1">
    <citation type="submission" date="2020-08" db="EMBL/GenBank/DDBJ databases">
        <title>Genomic Encyclopedia of Type Strains, Phase IV (KMG-IV): sequencing the most valuable type-strain genomes for metagenomic binning, comparative biology and taxonomic classification.</title>
        <authorList>
            <person name="Goeker M."/>
        </authorList>
    </citation>
    <scope>NUCLEOTIDE SEQUENCE [LARGE SCALE GENOMIC DNA]</scope>
    <source>
        <strain evidence="2 3">DSM 105481</strain>
    </source>
</reference>
<dbReference type="EMBL" id="JACJHX010000002">
    <property type="protein sequence ID" value="MBA9025408.1"/>
    <property type="molecule type" value="Genomic_DNA"/>
</dbReference>
<protein>
    <recommendedName>
        <fullName evidence="4">Type II secretion system protein</fullName>
    </recommendedName>
</protein>